<evidence type="ECO:0000256" key="3">
    <source>
        <dbReference type="ARBA" id="ARBA00022737"/>
    </source>
</evidence>
<dbReference type="Pfam" id="PF23240">
    <property type="entry name" value="HAT_PRP39_N"/>
    <property type="match status" value="1"/>
</dbReference>
<dbReference type="PANTHER" id="PTHR17204:SF26">
    <property type="entry name" value="PRE-MRNA-PROCESSING FACTOR 39-2"/>
    <property type="match status" value="1"/>
</dbReference>
<protein>
    <recommendedName>
        <fullName evidence="8">Pre-mRNA-processing factor 39</fullName>
    </recommendedName>
</protein>
<dbReference type="SUPFAM" id="SSF48452">
    <property type="entry name" value="TPR-like"/>
    <property type="match status" value="1"/>
</dbReference>
<dbReference type="InterPro" id="IPR003107">
    <property type="entry name" value="HAT"/>
</dbReference>
<dbReference type="Gene3D" id="1.25.40.10">
    <property type="entry name" value="Tetratricopeptide repeat domain"/>
    <property type="match status" value="1"/>
</dbReference>
<keyword evidence="4" id="KW-0508">mRNA splicing</keyword>
<keyword evidence="3" id="KW-0677">Repeat</keyword>
<organism evidence="6 7">
    <name type="scientific">Ilex paraguariensis</name>
    <name type="common">yerba mate</name>
    <dbReference type="NCBI Taxonomy" id="185542"/>
    <lineage>
        <taxon>Eukaryota</taxon>
        <taxon>Viridiplantae</taxon>
        <taxon>Streptophyta</taxon>
        <taxon>Embryophyta</taxon>
        <taxon>Tracheophyta</taxon>
        <taxon>Spermatophyta</taxon>
        <taxon>Magnoliopsida</taxon>
        <taxon>eudicotyledons</taxon>
        <taxon>Gunneridae</taxon>
        <taxon>Pentapetalae</taxon>
        <taxon>asterids</taxon>
        <taxon>campanulids</taxon>
        <taxon>Aquifoliales</taxon>
        <taxon>Aquifoliaceae</taxon>
        <taxon>Ilex</taxon>
    </lineage>
</organism>
<keyword evidence="7" id="KW-1185">Reference proteome</keyword>
<evidence type="ECO:0000256" key="4">
    <source>
        <dbReference type="ARBA" id="ARBA00023187"/>
    </source>
</evidence>
<evidence type="ECO:0000256" key="2">
    <source>
        <dbReference type="ARBA" id="ARBA00022664"/>
    </source>
</evidence>
<dbReference type="InterPro" id="IPR011990">
    <property type="entry name" value="TPR-like_helical_dom_sf"/>
</dbReference>
<keyword evidence="5" id="KW-0539">Nucleus</keyword>
<evidence type="ECO:0000256" key="1">
    <source>
        <dbReference type="ARBA" id="ARBA00004123"/>
    </source>
</evidence>
<dbReference type="PANTHER" id="PTHR17204">
    <property type="entry name" value="PRE-MRNA PROCESSING PROTEIN PRP39-RELATED"/>
    <property type="match status" value="1"/>
</dbReference>
<gene>
    <name evidence="6" type="ORF">ILEXP_LOCUS6665</name>
</gene>
<dbReference type="Proteomes" id="UP001642360">
    <property type="component" value="Unassembled WGS sequence"/>
</dbReference>
<evidence type="ECO:0000313" key="7">
    <source>
        <dbReference type="Proteomes" id="UP001642360"/>
    </source>
</evidence>
<comment type="caution">
    <text evidence="6">The sequence shown here is derived from an EMBL/GenBank/DDBJ whole genome shotgun (WGS) entry which is preliminary data.</text>
</comment>
<evidence type="ECO:0000256" key="5">
    <source>
        <dbReference type="ARBA" id="ARBA00023242"/>
    </source>
</evidence>
<evidence type="ECO:0000313" key="6">
    <source>
        <dbReference type="EMBL" id="CAK9139278.1"/>
    </source>
</evidence>
<dbReference type="SMART" id="SM00386">
    <property type="entry name" value="HAT"/>
    <property type="match status" value="2"/>
</dbReference>
<sequence>MSFPIHVLYQCSKDNIEKISSVYNSFLSKYPLCHVYWRRYADHYTRLCSVEKAVEIFEQAVETVTYCVALWVDYCNFSISVFEDPSDVHR</sequence>
<comment type="subcellular location">
    <subcellularLocation>
        <location evidence="1">Nucleus</location>
    </subcellularLocation>
</comment>
<keyword evidence="2" id="KW-0507">mRNA processing</keyword>
<reference evidence="6 7" key="1">
    <citation type="submission" date="2024-02" db="EMBL/GenBank/DDBJ databases">
        <authorList>
            <person name="Vignale AGUSTIN F."/>
            <person name="Sosa J E."/>
            <person name="Modenutti C."/>
        </authorList>
    </citation>
    <scope>NUCLEOTIDE SEQUENCE [LARGE SCALE GENOMIC DNA]</scope>
</reference>
<accession>A0ABC8R2N8</accession>
<dbReference type="GO" id="GO:0005634">
    <property type="term" value="C:nucleus"/>
    <property type="evidence" value="ECO:0007669"/>
    <property type="project" value="UniProtKB-SubCell"/>
</dbReference>
<dbReference type="GO" id="GO:0006397">
    <property type="term" value="P:mRNA processing"/>
    <property type="evidence" value="ECO:0007669"/>
    <property type="project" value="UniProtKB-KW"/>
</dbReference>
<proteinExistence type="predicted"/>
<dbReference type="GO" id="GO:0008380">
    <property type="term" value="P:RNA splicing"/>
    <property type="evidence" value="ECO:0007669"/>
    <property type="project" value="UniProtKB-KW"/>
</dbReference>
<name>A0ABC8R2N8_9AQUA</name>
<dbReference type="AlphaFoldDB" id="A0ABC8R2N8"/>
<evidence type="ECO:0008006" key="8">
    <source>
        <dbReference type="Google" id="ProtNLM"/>
    </source>
</evidence>
<dbReference type="EMBL" id="CAUOFW020000948">
    <property type="protein sequence ID" value="CAK9139278.1"/>
    <property type="molecule type" value="Genomic_DNA"/>
</dbReference>